<sequence>MSQSRARKPQTIGGETVPKNRSTVKASGDSFPDPHQNQPKNNNERNRTKNQIPKSIRYDLENALISLCDVWFEDIKPHLVRNKIKLHVDTNGATNSGVVDPPAAATSCSHLDPGAALDLDNGD</sequence>
<feature type="region of interest" description="Disordered" evidence="1">
    <location>
        <begin position="1"/>
        <end position="52"/>
    </location>
</feature>
<feature type="region of interest" description="Disordered" evidence="1">
    <location>
        <begin position="104"/>
        <end position="123"/>
    </location>
</feature>
<evidence type="ECO:0000256" key="1">
    <source>
        <dbReference type="SAM" id="MobiDB-lite"/>
    </source>
</evidence>
<dbReference type="AlphaFoldDB" id="A0A0L7LUY8"/>
<reference evidence="2 3" key="1">
    <citation type="journal article" date="2015" name="Genome Biol. Evol.">
        <title>The genome of winter moth (Operophtera brumata) provides a genomic perspective on sexual dimorphism and phenology.</title>
        <authorList>
            <person name="Derks M.F."/>
            <person name="Smit S."/>
            <person name="Salis L."/>
            <person name="Schijlen E."/>
            <person name="Bossers A."/>
            <person name="Mateman C."/>
            <person name="Pijl A.S."/>
            <person name="de Ridder D."/>
            <person name="Groenen M.A."/>
            <person name="Visser M.E."/>
            <person name="Megens H.J."/>
        </authorList>
    </citation>
    <scope>NUCLEOTIDE SEQUENCE [LARGE SCALE GENOMIC DNA]</scope>
    <source>
        <strain evidence="2">WM2013NL</strain>
        <tissue evidence="2">Head and thorax</tissue>
    </source>
</reference>
<evidence type="ECO:0000313" key="3">
    <source>
        <dbReference type="Proteomes" id="UP000037510"/>
    </source>
</evidence>
<dbReference type="Proteomes" id="UP000037510">
    <property type="component" value="Unassembled WGS sequence"/>
</dbReference>
<feature type="non-terminal residue" evidence="2">
    <location>
        <position position="123"/>
    </location>
</feature>
<evidence type="ECO:0000313" key="2">
    <source>
        <dbReference type="EMBL" id="KOB79204.1"/>
    </source>
</evidence>
<name>A0A0L7LUY8_OPEBR</name>
<protein>
    <submittedName>
        <fullName evidence="2">Uncharacterized protein</fullName>
    </submittedName>
</protein>
<feature type="non-terminal residue" evidence="2">
    <location>
        <position position="1"/>
    </location>
</feature>
<dbReference type="EMBL" id="JTDY01000044">
    <property type="protein sequence ID" value="KOB79204.1"/>
    <property type="molecule type" value="Genomic_DNA"/>
</dbReference>
<comment type="caution">
    <text evidence="2">The sequence shown here is derived from an EMBL/GenBank/DDBJ whole genome shotgun (WGS) entry which is preliminary data.</text>
</comment>
<organism evidence="2 3">
    <name type="scientific">Operophtera brumata</name>
    <name type="common">Winter moth</name>
    <name type="synonym">Phalaena brumata</name>
    <dbReference type="NCBI Taxonomy" id="104452"/>
    <lineage>
        <taxon>Eukaryota</taxon>
        <taxon>Metazoa</taxon>
        <taxon>Ecdysozoa</taxon>
        <taxon>Arthropoda</taxon>
        <taxon>Hexapoda</taxon>
        <taxon>Insecta</taxon>
        <taxon>Pterygota</taxon>
        <taxon>Neoptera</taxon>
        <taxon>Endopterygota</taxon>
        <taxon>Lepidoptera</taxon>
        <taxon>Glossata</taxon>
        <taxon>Ditrysia</taxon>
        <taxon>Geometroidea</taxon>
        <taxon>Geometridae</taxon>
        <taxon>Larentiinae</taxon>
        <taxon>Operophtera</taxon>
    </lineage>
</organism>
<keyword evidence="3" id="KW-1185">Reference proteome</keyword>
<accession>A0A0L7LUY8</accession>
<gene>
    <name evidence="2" type="ORF">OBRU01_00162</name>
</gene>
<proteinExistence type="predicted"/>